<comment type="caution">
    <text evidence="2">The sequence shown here is derived from an EMBL/GenBank/DDBJ whole genome shotgun (WGS) entry which is preliminary data.</text>
</comment>
<evidence type="ECO:0000313" key="5">
    <source>
        <dbReference type="Proteomes" id="UP000249343"/>
    </source>
</evidence>
<dbReference type="PATRIC" id="fig|203274.3.peg.105"/>
<dbReference type="Proteomes" id="UP000070069">
    <property type="component" value="Unassembled WGS sequence"/>
</dbReference>
<dbReference type="Proteomes" id="UP000249343">
    <property type="component" value="Unassembled WGS sequence"/>
</dbReference>
<name>A0A139JR48_9MOLU</name>
<evidence type="ECO:0000313" key="3">
    <source>
        <dbReference type="EMBL" id="RAM58040.1"/>
    </source>
</evidence>
<feature type="transmembrane region" description="Helical" evidence="1">
    <location>
        <begin position="12"/>
        <end position="30"/>
    </location>
</feature>
<keyword evidence="5" id="KW-1185">Reference proteome</keyword>
<keyword evidence="1" id="KW-1133">Transmembrane helix</keyword>
<gene>
    <name evidence="2" type="ORF">AXA84_0106</name>
    <name evidence="3" type="ORF">DH96_00605</name>
</gene>
<evidence type="ECO:0000313" key="4">
    <source>
        <dbReference type="Proteomes" id="UP000070069"/>
    </source>
</evidence>
<dbReference type="EMBL" id="JHUK01000001">
    <property type="protein sequence ID" value="RAM58040.1"/>
    <property type="molecule type" value="Genomic_DNA"/>
</dbReference>
<dbReference type="RefSeq" id="WP_066539946.1">
    <property type="nucleotide sequence ID" value="NZ_JHUK01000001.1"/>
</dbReference>
<dbReference type="EMBL" id="LTBM01000001">
    <property type="protein sequence ID" value="KXT29461.1"/>
    <property type="molecule type" value="Genomic_DNA"/>
</dbReference>
<keyword evidence="1" id="KW-0472">Membrane</keyword>
<sequence>MLKKLKKEKNLMKFIFFIFLFCFLLNIFLFKNQDFFILAANKQTIEQELEEVLILLNNKKNLSSDDILLKNKIVVLKKDIFSKKEEFLNLCKQNLLLHNIDMYLKESIFEDIILETRKIINQSSFAKYSDDIMRKFNQLENLLVRINDVKKEMILVLGVFQNQSSILLEQTDFRMIQTNIINLETKIKEISQLKQDFIDLCTNIKSELKTEIFIDLHNNDQIITDLQTCIDKILVEFNQKIKIYDQVVIFTNLNNQYQDIIASISIPPSSNIPDKDNNSSDDILLKNFQEEEHFVLFFVFLIFVIFTFILFIVLHYFSKKKFRKKKI</sequence>
<keyword evidence="1" id="KW-0812">Transmembrane</keyword>
<reference evidence="3 5" key="1">
    <citation type="submission" date="2014-04" db="EMBL/GenBank/DDBJ databases">
        <title>Genome study of Napier grass stunt phytoplasma.</title>
        <authorList>
            <person name="Kawicha P."/>
            <person name="Dickinson M."/>
            <person name="Hodgetts J."/>
        </authorList>
    </citation>
    <scope>NUCLEOTIDE SEQUENCE [LARGE SCALE GENOMIC DNA]</scope>
    <source>
        <strain evidence="3 5">NGS-S10</strain>
    </source>
</reference>
<feature type="transmembrane region" description="Helical" evidence="1">
    <location>
        <begin position="294"/>
        <end position="317"/>
    </location>
</feature>
<evidence type="ECO:0000256" key="1">
    <source>
        <dbReference type="SAM" id="Phobius"/>
    </source>
</evidence>
<reference evidence="2 4" key="2">
    <citation type="submission" date="2016-02" db="EMBL/GenBank/DDBJ databases">
        <title>A draft genome sequence of Candidatus Phytoplasma oryzae strain Mbita1, the causative agent of Napier Grass stunt disease in Kenya.</title>
        <authorList>
            <person name="Fischer A."/>
            <person name="Santa-Cruz I."/>
            <person name="Wambua L."/>
            <person name="Olds C."/>
            <person name="Midega C."/>
            <person name="Dickinson M."/>
            <person name="Kawicha P."/>
            <person name="Khan Z."/>
            <person name="Masiga D."/>
            <person name="Jores J."/>
            <person name="Bernd S."/>
        </authorList>
    </citation>
    <scope>NUCLEOTIDE SEQUENCE [LARGE SCALE GENOMIC DNA]</scope>
    <source>
        <strain evidence="2">Mbita1</strain>
    </source>
</reference>
<evidence type="ECO:0000313" key="2">
    <source>
        <dbReference type="EMBL" id="KXT29461.1"/>
    </source>
</evidence>
<accession>A0A139JR48</accession>
<dbReference type="AlphaFoldDB" id="A0A139JR48"/>
<proteinExistence type="predicted"/>
<organism evidence="2 4">
    <name type="scientific">Candidatus Phytoplasma oryzae</name>
    <dbReference type="NCBI Taxonomy" id="203274"/>
    <lineage>
        <taxon>Bacteria</taxon>
        <taxon>Bacillati</taxon>
        <taxon>Mycoplasmatota</taxon>
        <taxon>Mollicutes</taxon>
        <taxon>Acholeplasmatales</taxon>
        <taxon>Acholeplasmataceae</taxon>
        <taxon>Candidatus Phytoplasma</taxon>
        <taxon>16SrXI (Rice yellow dwarf group)</taxon>
    </lineage>
</organism>
<protein>
    <submittedName>
        <fullName evidence="2">Uncharacterized protein</fullName>
    </submittedName>
</protein>